<evidence type="ECO:0000256" key="3">
    <source>
        <dbReference type="ARBA" id="ARBA00012759"/>
    </source>
</evidence>
<evidence type="ECO:0000313" key="14">
    <source>
        <dbReference type="RefSeq" id="XP_018495628.1"/>
    </source>
</evidence>
<dbReference type="Gene3D" id="3.40.532.10">
    <property type="entry name" value="Peptidase C12, ubiquitin carboxyl-terminal hydrolase"/>
    <property type="match status" value="1"/>
</dbReference>
<sequence length="215" mass="23554">MSLRWLALESSPEVLTKYIHELGVDEKWSLVDVFGVDDELLAMVPQPVEALLLVYPVKGTEPTTGSDNPKVFFMKQTIENACGTVGLLHALGNSKATYKENSALEKFMKSAKGKSPDEIAKLLETSEEIGEIHASVAQEGQTSTPSLEENVDLHFVAFVLVDGHIYELDGRKDAPTQHGPSDEANFLKNAAKVCKTYMERMPDVLSFSLTALVGQ</sequence>
<evidence type="ECO:0000256" key="9">
    <source>
        <dbReference type="ARBA" id="ARBA00073226"/>
    </source>
</evidence>
<keyword evidence="6 10" id="KW-0378">Hydrolase</keyword>
<evidence type="ECO:0000256" key="7">
    <source>
        <dbReference type="ARBA" id="ARBA00022807"/>
    </source>
</evidence>
<protein>
    <recommendedName>
        <fullName evidence="9 11">Ubiquitin carboxyl-terminal hydrolase</fullName>
        <ecNumber evidence="3 11">3.4.19.12</ecNumber>
    </recommendedName>
</protein>
<evidence type="ECO:0000256" key="2">
    <source>
        <dbReference type="ARBA" id="ARBA00009326"/>
    </source>
</evidence>
<name>A0AAJ7L4R0_9ACAR</name>
<dbReference type="PANTHER" id="PTHR10589">
    <property type="entry name" value="UBIQUITIN CARBOXYL-TERMINAL HYDROLASE"/>
    <property type="match status" value="1"/>
</dbReference>
<dbReference type="GO" id="GO:0005737">
    <property type="term" value="C:cytoplasm"/>
    <property type="evidence" value="ECO:0007669"/>
    <property type="project" value="TreeGrafter"/>
</dbReference>
<keyword evidence="13" id="KW-1185">Reference proteome</keyword>
<comment type="catalytic activity">
    <reaction evidence="1 10 11">
        <text>Thiol-dependent hydrolysis of ester, thioester, amide, peptide and isopeptide bonds formed by the C-terminal Gly of ubiquitin (a 76-residue protein attached to proteins as an intracellular targeting signal).</text>
        <dbReference type="EC" id="3.4.19.12"/>
    </reaction>
</comment>
<evidence type="ECO:0000256" key="11">
    <source>
        <dbReference type="RuleBase" id="RU361215"/>
    </source>
</evidence>
<dbReference type="KEGG" id="goe:100898852"/>
<dbReference type="Pfam" id="PF01088">
    <property type="entry name" value="Peptidase_C12"/>
    <property type="match status" value="1"/>
</dbReference>
<dbReference type="InterPro" id="IPR001578">
    <property type="entry name" value="Peptidase_C12_UCH"/>
</dbReference>
<evidence type="ECO:0000256" key="4">
    <source>
        <dbReference type="ARBA" id="ARBA00022670"/>
    </source>
</evidence>
<dbReference type="FunFam" id="3.40.532.10:FF:000006">
    <property type="entry name" value="Ubiquitin carboxyl-terminal hydrolase"/>
    <property type="match status" value="1"/>
</dbReference>
<keyword evidence="4 10" id="KW-0645">Protease</keyword>
<feature type="site" description="Important for enzyme activity" evidence="10">
    <location>
        <position position="169"/>
    </location>
</feature>
<dbReference type="GO" id="GO:0006511">
    <property type="term" value="P:ubiquitin-dependent protein catabolic process"/>
    <property type="evidence" value="ECO:0007669"/>
    <property type="project" value="UniProtKB-UniRule"/>
</dbReference>
<dbReference type="GeneID" id="100898852"/>
<keyword evidence="7 10" id="KW-0788">Thiol protease</keyword>
<feature type="active site" description="Nucleophile" evidence="10">
    <location>
        <position position="82"/>
    </location>
</feature>
<accession>A0AAJ7L4R0</accession>
<dbReference type="InterPro" id="IPR038765">
    <property type="entry name" value="Papain-like_cys_pep_sf"/>
</dbReference>
<gene>
    <name evidence="14" type="primary">LOC100898852</name>
</gene>
<dbReference type="CTD" id="33397"/>
<dbReference type="GO" id="GO:0004843">
    <property type="term" value="F:cysteine-type deubiquitinase activity"/>
    <property type="evidence" value="ECO:0007669"/>
    <property type="project" value="UniProtKB-UniRule"/>
</dbReference>
<evidence type="ECO:0000259" key="12">
    <source>
        <dbReference type="PROSITE" id="PS52048"/>
    </source>
</evidence>
<dbReference type="PROSITE" id="PS52048">
    <property type="entry name" value="UCH_DOMAIN"/>
    <property type="match status" value="1"/>
</dbReference>
<evidence type="ECO:0000256" key="1">
    <source>
        <dbReference type="ARBA" id="ARBA00000707"/>
    </source>
</evidence>
<dbReference type="RefSeq" id="XP_018495628.1">
    <property type="nucleotide sequence ID" value="XM_018640112.1"/>
</dbReference>
<evidence type="ECO:0000256" key="6">
    <source>
        <dbReference type="ARBA" id="ARBA00022801"/>
    </source>
</evidence>
<feature type="domain" description="UCH catalytic" evidence="12">
    <location>
        <begin position="4"/>
        <end position="214"/>
    </location>
</feature>
<evidence type="ECO:0000256" key="5">
    <source>
        <dbReference type="ARBA" id="ARBA00022786"/>
    </source>
</evidence>
<comment type="similarity">
    <text evidence="2 10 11">Belongs to the peptidase C12 family.</text>
</comment>
<dbReference type="PRINTS" id="PR00707">
    <property type="entry name" value="UBCTHYDRLASE"/>
</dbReference>
<dbReference type="AlphaFoldDB" id="A0AAJ7L4R0"/>
<feature type="site" description="Transition state stabilizer" evidence="10">
    <location>
        <position position="76"/>
    </location>
</feature>
<reference evidence="14" key="1">
    <citation type="submission" date="2025-08" db="UniProtKB">
        <authorList>
            <consortium name="RefSeq"/>
        </authorList>
    </citation>
    <scope>IDENTIFICATION</scope>
</reference>
<evidence type="ECO:0000256" key="10">
    <source>
        <dbReference type="PROSITE-ProRule" id="PRU01393"/>
    </source>
</evidence>
<evidence type="ECO:0000256" key="8">
    <source>
        <dbReference type="ARBA" id="ARBA00055560"/>
    </source>
</evidence>
<comment type="function">
    <text evidence="8">Ubiquitin-protein hydrolase is involved both in the processing of ubiquitin precursors and of ubiquitinated proteins. This enzyme is a thiol protease that recognizes and hydrolyzes a peptide bond at the C-terminal glycine of ubiquitin.</text>
</comment>
<dbReference type="GO" id="GO:0016579">
    <property type="term" value="P:protein deubiquitination"/>
    <property type="evidence" value="ECO:0007669"/>
    <property type="project" value="TreeGrafter"/>
</dbReference>
<dbReference type="SUPFAM" id="SSF54001">
    <property type="entry name" value="Cysteine proteinases"/>
    <property type="match status" value="1"/>
</dbReference>
<proteinExistence type="inferred from homology"/>
<dbReference type="PANTHER" id="PTHR10589:SF17">
    <property type="entry name" value="UBIQUITIN CARBOXYL-TERMINAL HYDROLASE"/>
    <property type="match status" value="1"/>
</dbReference>
<keyword evidence="5 10" id="KW-0833">Ubl conjugation pathway</keyword>
<evidence type="ECO:0000313" key="13">
    <source>
        <dbReference type="Proteomes" id="UP000694867"/>
    </source>
</evidence>
<dbReference type="EC" id="3.4.19.12" evidence="3 11"/>
<organism evidence="13 14">
    <name type="scientific">Galendromus occidentalis</name>
    <name type="common">western predatory mite</name>
    <dbReference type="NCBI Taxonomy" id="34638"/>
    <lineage>
        <taxon>Eukaryota</taxon>
        <taxon>Metazoa</taxon>
        <taxon>Ecdysozoa</taxon>
        <taxon>Arthropoda</taxon>
        <taxon>Chelicerata</taxon>
        <taxon>Arachnida</taxon>
        <taxon>Acari</taxon>
        <taxon>Parasitiformes</taxon>
        <taxon>Mesostigmata</taxon>
        <taxon>Gamasina</taxon>
        <taxon>Phytoseioidea</taxon>
        <taxon>Phytoseiidae</taxon>
        <taxon>Typhlodrominae</taxon>
        <taxon>Galendromus</taxon>
    </lineage>
</organism>
<dbReference type="CDD" id="cd09616">
    <property type="entry name" value="Peptidase_C12_UCH_L1_L3"/>
    <property type="match status" value="1"/>
</dbReference>
<dbReference type="InterPro" id="IPR036959">
    <property type="entry name" value="Peptidase_C12_UCH_sf"/>
</dbReference>
<feature type="active site" description="Proton donor" evidence="10">
    <location>
        <position position="154"/>
    </location>
</feature>
<dbReference type="Proteomes" id="UP000694867">
    <property type="component" value="Unplaced"/>
</dbReference>